<dbReference type="EMBL" id="FZQP02000215">
    <property type="protein sequence ID" value="VVC87890.1"/>
    <property type="molecule type" value="Genomic_DNA"/>
</dbReference>
<proteinExistence type="predicted"/>
<evidence type="ECO:0000313" key="1">
    <source>
        <dbReference type="EMBL" id="VVC87890.1"/>
    </source>
</evidence>
<evidence type="ECO:0000313" key="2">
    <source>
        <dbReference type="Proteomes" id="UP000324832"/>
    </source>
</evidence>
<dbReference type="Proteomes" id="UP000324832">
    <property type="component" value="Unassembled WGS sequence"/>
</dbReference>
<reference evidence="1 2" key="1">
    <citation type="submission" date="2017-07" db="EMBL/GenBank/DDBJ databases">
        <authorList>
            <person name="Talla V."/>
            <person name="Backstrom N."/>
        </authorList>
    </citation>
    <scope>NUCLEOTIDE SEQUENCE [LARGE SCALE GENOMIC DNA]</scope>
</reference>
<keyword evidence="2" id="KW-1185">Reference proteome</keyword>
<organism evidence="1 2">
    <name type="scientific">Leptidea sinapis</name>
    <dbReference type="NCBI Taxonomy" id="189913"/>
    <lineage>
        <taxon>Eukaryota</taxon>
        <taxon>Metazoa</taxon>
        <taxon>Ecdysozoa</taxon>
        <taxon>Arthropoda</taxon>
        <taxon>Hexapoda</taxon>
        <taxon>Insecta</taxon>
        <taxon>Pterygota</taxon>
        <taxon>Neoptera</taxon>
        <taxon>Endopterygota</taxon>
        <taxon>Lepidoptera</taxon>
        <taxon>Glossata</taxon>
        <taxon>Ditrysia</taxon>
        <taxon>Papilionoidea</taxon>
        <taxon>Pieridae</taxon>
        <taxon>Dismorphiinae</taxon>
        <taxon>Leptidea</taxon>
    </lineage>
</organism>
<dbReference type="InterPro" id="IPR006616">
    <property type="entry name" value="DM9_repeat"/>
</dbReference>
<protein>
    <submittedName>
        <fullName evidence="1">Uncharacterized protein</fullName>
    </submittedName>
</protein>
<dbReference type="AlphaFoldDB" id="A0A5E4PR79"/>
<accession>A0A5E4PR79</accession>
<dbReference type="Pfam" id="PF11901">
    <property type="entry name" value="DM9"/>
    <property type="match status" value="1"/>
</dbReference>
<gene>
    <name evidence="1" type="ORF">LSINAPIS_LOCUS1399</name>
</gene>
<name>A0A5E4PR79_9NEOP</name>
<sequence>MGDIVEVTTSDQLGLATYELSTSSLLFYLKTSEHGVIFLSETSNGYEYKININIDGYTWFESADNFDELNRKHTPDLLSQDEYKKFWMAWYIPPKTTNHHLETSIDYPIFDSGKPMWKEASHQLPINAVIGGYENEILYIIRSELRGSLTPGKFVPSLGIGFMPWGGTCHETANFSITDSDVVCEGCWELAMGAVNQVLQEEINPQGGQQASSSNRGHSQVCILCGCSILRRQSDLIFRENPSQLQIQVVSIIEGRISPRQVSHNDLRK</sequence>
<dbReference type="SMART" id="SM00696">
    <property type="entry name" value="DM9"/>
    <property type="match status" value="1"/>
</dbReference>